<dbReference type="Proteomes" id="UP000006671">
    <property type="component" value="Unassembled WGS sequence"/>
</dbReference>
<dbReference type="Gene3D" id="1.25.40.10">
    <property type="entry name" value="Tetratricopeptide repeat domain"/>
    <property type="match status" value="1"/>
</dbReference>
<dbReference type="PANTHER" id="PTHR47936">
    <property type="entry name" value="PPR_LONG DOMAIN-CONTAINING PROTEIN"/>
    <property type="match status" value="1"/>
</dbReference>
<dbReference type="PANTHER" id="PTHR47936:SF1">
    <property type="entry name" value="PENTATRICOPEPTIDE REPEAT-CONTAINING PROTEIN GUN1, CHLOROPLASTIC"/>
    <property type="match status" value="1"/>
</dbReference>
<evidence type="ECO:0000313" key="3">
    <source>
        <dbReference type="Proteomes" id="UP000006671"/>
    </source>
</evidence>
<dbReference type="VEuPathDB" id="AmoebaDB:NAEGRDRAFT_61606"/>
<dbReference type="Pfam" id="PF01535">
    <property type="entry name" value="PPR"/>
    <property type="match status" value="1"/>
</dbReference>
<keyword evidence="1" id="KW-0677">Repeat</keyword>
<dbReference type="AlphaFoldDB" id="D2UX20"/>
<protein>
    <submittedName>
        <fullName evidence="2">Predicted protein</fullName>
    </submittedName>
</protein>
<proteinExistence type="predicted"/>
<keyword evidence="3" id="KW-1185">Reference proteome</keyword>
<reference evidence="2 3" key="1">
    <citation type="journal article" date="2010" name="Cell">
        <title>The genome of Naegleria gruberi illuminates early eukaryotic versatility.</title>
        <authorList>
            <person name="Fritz-Laylin L.K."/>
            <person name="Prochnik S.E."/>
            <person name="Ginger M.L."/>
            <person name="Dacks J.B."/>
            <person name="Carpenter M.L."/>
            <person name="Field M.C."/>
            <person name="Kuo A."/>
            <person name="Paredez A."/>
            <person name="Chapman J."/>
            <person name="Pham J."/>
            <person name="Shu S."/>
            <person name="Neupane R."/>
            <person name="Cipriano M."/>
            <person name="Mancuso J."/>
            <person name="Tu H."/>
            <person name="Salamov A."/>
            <person name="Lindquist E."/>
            <person name="Shapiro H."/>
            <person name="Lucas S."/>
            <person name="Grigoriev I.V."/>
            <person name="Cande W.Z."/>
            <person name="Fulton C."/>
            <person name="Rokhsar D.S."/>
            <person name="Dawson S.C."/>
        </authorList>
    </citation>
    <scope>NUCLEOTIDE SEQUENCE [LARGE SCALE GENOMIC DNA]</scope>
    <source>
        <strain evidence="2 3">NEG-M</strain>
    </source>
</reference>
<evidence type="ECO:0000313" key="2">
    <source>
        <dbReference type="EMBL" id="EFC50546.1"/>
    </source>
</evidence>
<dbReference type="OMA" id="NRNWKRA"/>
<name>D2UX20_NAEGR</name>
<dbReference type="EMBL" id="GG738845">
    <property type="protein sequence ID" value="EFC50546.1"/>
    <property type="molecule type" value="Genomic_DNA"/>
</dbReference>
<dbReference type="RefSeq" id="XP_002683290.1">
    <property type="nucleotide sequence ID" value="XM_002683244.1"/>
</dbReference>
<dbReference type="InParanoid" id="D2UX20"/>
<organism evidence="3">
    <name type="scientific">Naegleria gruberi</name>
    <name type="common">Amoeba</name>
    <dbReference type="NCBI Taxonomy" id="5762"/>
    <lineage>
        <taxon>Eukaryota</taxon>
        <taxon>Discoba</taxon>
        <taxon>Heterolobosea</taxon>
        <taxon>Tetramitia</taxon>
        <taxon>Eutetramitia</taxon>
        <taxon>Vahlkampfiidae</taxon>
        <taxon>Naegleria</taxon>
    </lineage>
</organism>
<dbReference type="KEGG" id="ngr:NAEGRDRAFT_61606"/>
<evidence type="ECO:0000256" key="1">
    <source>
        <dbReference type="ARBA" id="ARBA00022737"/>
    </source>
</evidence>
<sequence>MFRQGLLSLSSSLKTVSGSSNLFARGFSKQLSGVVALNSSQSSLLQFTSSLNVQQTRCYAIPRKVRTKLWYEQQEKEKVDGKGRIKYARQQPEVNNTFILQQLSVLKKNRNWKRAYTIFKRISETKARPKAEVFQMLLYTIGYRGGQMKEAFEVFNYMKKCQKDVKSYNVMLHACSKYPVEMNTYIRDHDETTNSFNTAVKIYNEIKERKITSFTISYMAKCVESAVQQNLLDEAGKQEWIQTLQQDGEAFLQNPNVQKALTQAAQAVSTVVEKVEPVAEQKQQA</sequence>
<gene>
    <name evidence="2" type="ORF">NAEGRDRAFT_61606</name>
</gene>
<dbReference type="InterPro" id="IPR002885">
    <property type="entry name" value="PPR_rpt"/>
</dbReference>
<dbReference type="GeneID" id="8863662"/>
<dbReference type="OrthoDB" id="10374779at2759"/>
<accession>D2UX20</accession>
<dbReference type="InterPro" id="IPR011990">
    <property type="entry name" value="TPR-like_helical_dom_sf"/>
</dbReference>